<sequence length="100" mass="11361">MENTFLQNCFFLESYDGIYFCSPFKIVNGAQMISSCEPMRNATTCKPSSCCSSRIVIFILEEANNRCIWRMRETVTANTSFYSLLYTSPGTMDCVETSNV</sequence>
<dbReference type="Proteomes" id="UP000269945">
    <property type="component" value="Unassembled WGS sequence"/>
</dbReference>
<gene>
    <name evidence="1" type="ORF">BN2614_LOCUS1</name>
</gene>
<protein>
    <submittedName>
        <fullName evidence="1">Uncharacterized protein</fullName>
    </submittedName>
</protein>
<evidence type="ECO:0000313" key="2">
    <source>
        <dbReference type="Proteomes" id="UP000269945"/>
    </source>
</evidence>
<reference evidence="1 2" key="1">
    <citation type="submission" date="2018-10" db="EMBL/GenBank/DDBJ databases">
        <authorList>
            <person name="Ekblom R."/>
            <person name="Jareborg N."/>
        </authorList>
    </citation>
    <scope>NUCLEOTIDE SEQUENCE [LARGE SCALE GENOMIC DNA]</scope>
    <source>
        <tissue evidence="1">Muscle</tissue>
    </source>
</reference>
<organism evidence="1 2">
    <name type="scientific">Gulo gulo</name>
    <name type="common">Wolverine</name>
    <name type="synonym">Gluton</name>
    <dbReference type="NCBI Taxonomy" id="48420"/>
    <lineage>
        <taxon>Eukaryota</taxon>
        <taxon>Metazoa</taxon>
        <taxon>Chordata</taxon>
        <taxon>Craniata</taxon>
        <taxon>Vertebrata</taxon>
        <taxon>Euteleostomi</taxon>
        <taxon>Mammalia</taxon>
        <taxon>Eutheria</taxon>
        <taxon>Laurasiatheria</taxon>
        <taxon>Carnivora</taxon>
        <taxon>Caniformia</taxon>
        <taxon>Musteloidea</taxon>
        <taxon>Mustelidae</taxon>
        <taxon>Guloninae</taxon>
        <taxon>Gulo</taxon>
    </lineage>
</organism>
<evidence type="ECO:0000313" key="1">
    <source>
        <dbReference type="EMBL" id="VCW48590.1"/>
    </source>
</evidence>
<comment type="caution">
    <text evidence="1">The sequence shown here is derived from an EMBL/GenBank/DDBJ whole genome shotgun (WGS) entry which is preliminary data.</text>
</comment>
<name>A0A9X9LC23_GULGU</name>
<proteinExistence type="predicted"/>
<dbReference type="EMBL" id="CYRY02000002">
    <property type="protein sequence ID" value="VCW48590.1"/>
    <property type="molecule type" value="Genomic_DNA"/>
</dbReference>
<accession>A0A9X9LC23</accession>
<keyword evidence="2" id="KW-1185">Reference proteome</keyword>
<dbReference type="AlphaFoldDB" id="A0A9X9LC23"/>